<dbReference type="Gene3D" id="1.10.510.10">
    <property type="entry name" value="Transferase(Phosphotransferase) domain 1"/>
    <property type="match status" value="1"/>
</dbReference>
<reference evidence="14 15" key="1">
    <citation type="submission" date="2019-11" db="EMBL/GenBank/DDBJ databases">
        <title>Whole genome sequence of Oryza granulata.</title>
        <authorList>
            <person name="Li W."/>
        </authorList>
    </citation>
    <scope>NUCLEOTIDE SEQUENCE [LARGE SCALE GENOMIC DNA]</scope>
    <source>
        <strain evidence="15">cv. Menghai</strain>
        <tissue evidence="14">Leaf</tissue>
    </source>
</reference>
<dbReference type="InterPro" id="IPR051564">
    <property type="entry name" value="LRR_receptor-like_kinase"/>
</dbReference>
<keyword evidence="6" id="KW-0677">Repeat</keyword>
<dbReference type="AlphaFoldDB" id="A0A6G1D4C9"/>
<evidence type="ECO:0000256" key="1">
    <source>
        <dbReference type="ARBA" id="ARBA00004479"/>
    </source>
</evidence>
<dbReference type="PROSITE" id="PS00108">
    <property type="entry name" value="PROTEIN_KINASE_ST"/>
    <property type="match status" value="1"/>
</dbReference>
<comment type="subcellular location">
    <subcellularLocation>
        <location evidence="1">Membrane</location>
        <topology evidence="1">Single-pass type I membrane protein</topology>
    </subcellularLocation>
</comment>
<keyword evidence="8" id="KW-0067">ATP-binding</keyword>
<dbReference type="PIRSF" id="PIRSF000654">
    <property type="entry name" value="Integrin-linked_kinase"/>
    <property type="match status" value="1"/>
</dbReference>
<keyword evidence="2" id="KW-0433">Leucine-rich repeat</keyword>
<sequence>MEVLADRMGFTWPHPNLVTLYGWCLAGSAKILVYEYLDGGNLESLIGDHAAFGRVRRLDAAIGCRPAVVHRDVKASNVLLGRDGGAKVTDFGLARVVRPGDTHVSTMVAGTVGYVAPEYGQTWRATTKGDVYSYGVLLMELSTGRRAVDGGEEECLIEWSRRMAKDGWPAKAEASSSTVLWDMLMLGMRCTADSPQERPDMPDVLAALLDIADTGGASSSSSHSDGGE</sequence>
<dbReference type="SMART" id="SM00220">
    <property type="entry name" value="S_TKc"/>
    <property type="match status" value="1"/>
</dbReference>
<keyword evidence="3" id="KW-0808">Transferase</keyword>
<evidence type="ECO:0000256" key="9">
    <source>
        <dbReference type="ARBA" id="ARBA00022989"/>
    </source>
</evidence>
<dbReference type="FunFam" id="1.10.510.10:FF:000388">
    <property type="entry name" value="Leucine-rich repeat receptor-like tyrosine-protein kinase PXC3"/>
    <property type="match status" value="1"/>
</dbReference>
<dbReference type="PROSITE" id="PS50011">
    <property type="entry name" value="PROTEIN_KINASE_DOM"/>
    <property type="match status" value="1"/>
</dbReference>
<name>A0A6G1D4C9_9ORYZ</name>
<dbReference type="PANTHER" id="PTHR48055">
    <property type="entry name" value="LEUCINE-RICH REPEAT RECEPTOR PROTEIN KINASE EMS1"/>
    <property type="match status" value="1"/>
</dbReference>
<keyword evidence="15" id="KW-1185">Reference proteome</keyword>
<accession>A0A6G1D4C9</accession>
<keyword evidence="10" id="KW-0472">Membrane</keyword>
<dbReference type="SUPFAM" id="SSF56112">
    <property type="entry name" value="Protein kinase-like (PK-like)"/>
    <property type="match status" value="1"/>
</dbReference>
<evidence type="ECO:0000313" key="14">
    <source>
        <dbReference type="EMBL" id="KAF0907152.1"/>
    </source>
</evidence>
<evidence type="ECO:0000256" key="8">
    <source>
        <dbReference type="ARBA" id="ARBA00022840"/>
    </source>
</evidence>
<evidence type="ECO:0000256" key="12">
    <source>
        <dbReference type="ARBA" id="ARBA00023180"/>
    </source>
</evidence>
<dbReference type="OrthoDB" id="676979at2759"/>
<evidence type="ECO:0000256" key="2">
    <source>
        <dbReference type="ARBA" id="ARBA00022614"/>
    </source>
</evidence>
<evidence type="ECO:0000256" key="10">
    <source>
        <dbReference type="ARBA" id="ARBA00023136"/>
    </source>
</evidence>
<protein>
    <recommendedName>
        <fullName evidence="13">Protein kinase domain-containing protein</fullName>
    </recommendedName>
</protein>
<dbReference type="GO" id="GO:0016020">
    <property type="term" value="C:membrane"/>
    <property type="evidence" value="ECO:0007669"/>
    <property type="project" value="UniProtKB-SubCell"/>
</dbReference>
<keyword evidence="12" id="KW-0325">Glycoprotein</keyword>
<evidence type="ECO:0000256" key="5">
    <source>
        <dbReference type="ARBA" id="ARBA00022729"/>
    </source>
</evidence>
<dbReference type="GO" id="GO:0004672">
    <property type="term" value="F:protein kinase activity"/>
    <property type="evidence" value="ECO:0007669"/>
    <property type="project" value="InterPro"/>
</dbReference>
<gene>
    <name evidence="14" type="ORF">E2562_015675</name>
</gene>
<dbReference type="GO" id="GO:0005524">
    <property type="term" value="F:ATP binding"/>
    <property type="evidence" value="ECO:0007669"/>
    <property type="project" value="UniProtKB-KW"/>
</dbReference>
<dbReference type="InterPro" id="IPR008271">
    <property type="entry name" value="Ser/Thr_kinase_AS"/>
</dbReference>
<dbReference type="Pfam" id="PF07714">
    <property type="entry name" value="PK_Tyr_Ser-Thr"/>
    <property type="match status" value="1"/>
</dbReference>
<comment type="caution">
    <text evidence="14">The sequence shown here is derived from an EMBL/GenBank/DDBJ whole genome shotgun (WGS) entry which is preliminary data.</text>
</comment>
<evidence type="ECO:0000256" key="6">
    <source>
        <dbReference type="ARBA" id="ARBA00022737"/>
    </source>
</evidence>
<evidence type="ECO:0000256" key="11">
    <source>
        <dbReference type="ARBA" id="ARBA00023170"/>
    </source>
</evidence>
<dbReference type="EMBL" id="SPHZ02000007">
    <property type="protein sequence ID" value="KAF0907152.1"/>
    <property type="molecule type" value="Genomic_DNA"/>
</dbReference>
<evidence type="ECO:0000256" key="4">
    <source>
        <dbReference type="ARBA" id="ARBA00022692"/>
    </source>
</evidence>
<proteinExistence type="predicted"/>
<keyword evidence="11" id="KW-0675">Receptor</keyword>
<evidence type="ECO:0000256" key="7">
    <source>
        <dbReference type="ARBA" id="ARBA00022741"/>
    </source>
</evidence>
<dbReference type="InterPro" id="IPR001245">
    <property type="entry name" value="Ser-Thr/Tyr_kinase_cat_dom"/>
</dbReference>
<dbReference type="Gene3D" id="3.30.200.20">
    <property type="entry name" value="Phosphorylase Kinase, domain 1"/>
    <property type="match status" value="1"/>
</dbReference>
<evidence type="ECO:0000259" key="13">
    <source>
        <dbReference type="PROSITE" id="PS50011"/>
    </source>
</evidence>
<keyword evidence="9" id="KW-1133">Transmembrane helix</keyword>
<organism evidence="14 15">
    <name type="scientific">Oryza meyeriana var. granulata</name>
    <dbReference type="NCBI Taxonomy" id="110450"/>
    <lineage>
        <taxon>Eukaryota</taxon>
        <taxon>Viridiplantae</taxon>
        <taxon>Streptophyta</taxon>
        <taxon>Embryophyta</taxon>
        <taxon>Tracheophyta</taxon>
        <taxon>Spermatophyta</taxon>
        <taxon>Magnoliopsida</taxon>
        <taxon>Liliopsida</taxon>
        <taxon>Poales</taxon>
        <taxon>Poaceae</taxon>
        <taxon>BOP clade</taxon>
        <taxon>Oryzoideae</taxon>
        <taxon>Oryzeae</taxon>
        <taxon>Oryzinae</taxon>
        <taxon>Oryza</taxon>
        <taxon>Oryza meyeriana</taxon>
    </lineage>
</organism>
<dbReference type="InterPro" id="IPR000719">
    <property type="entry name" value="Prot_kinase_dom"/>
</dbReference>
<dbReference type="InterPro" id="IPR011009">
    <property type="entry name" value="Kinase-like_dom_sf"/>
</dbReference>
<feature type="domain" description="Protein kinase" evidence="13">
    <location>
        <begin position="1"/>
        <end position="209"/>
    </location>
</feature>
<dbReference type="PANTHER" id="PTHR48055:SF56">
    <property type="entry name" value="PROTEIN KINASE DOMAIN-CONTAINING PROTEIN"/>
    <property type="match status" value="1"/>
</dbReference>
<keyword evidence="4" id="KW-0812">Transmembrane</keyword>
<keyword evidence="5" id="KW-0732">Signal</keyword>
<evidence type="ECO:0000313" key="15">
    <source>
        <dbReference type="Proteomes" id="UP000479710"/>
    </source>
</evidence>
<dbReference type="Proteomes" id="UP000479710">
    <property type="component" value="Unassembled WGS sequence"/>
</dbReference>
<keyword evidence="7" id="KW-0547">Nucleotide-binding</keyword>
<evidence type="ECO:0000256" key="3">
    <source>
        <dbReference type="ARBA" id="ARBA00022679"/>
    </source>
</evidence>